<evidence type="ECO:0000256" key="3">
    <source>
        <dbReference type="ARBA" id="ARBA00022676"/>
    </source>
</evidence>
<evidence type="ECO:0000256" key="4">
    <source>
        <dbReference type="ARBA" id="ARBA00022679"/>
    </source>
</evidence>
<keyword evidence="13" id="KW-1185">Reference proteome</keyword>
<dbReference type="GO" id="GO:0005789">
    <property type="term" value="C:endoplasmic reticulum membrane"/>
    <property type="evidence" value="ECO:0007669"/>
    <property type="project" value="UniProtKB-SubCell"/>
</dbReference>
<feature type="transmembrane region" description="Helical" evidence="11">
    <location>
        <begin position="493"/>
        <end position="514"/>
    </location>
</feature>
<dbReference type="Pfam" id="PF13641">
    <property type="entry name" value="Glyco_tranf_2_3"/>
    <property type="match status" value="1"/>
</dbReference>
<evidence type="ECO:0000256" key="8">
    <source>
        <dbReference type="ARBA" id="ARBA00023136"/>
    </source>
</evidence>
<evidence type="ECO:0000256" key="7">
    <source>
        <dbReference type="ARBA" id="ARBA00022989"/>
    </source>
</evidence>
<dbReference type="OrthoDB" id="16679at2759"/>
<organism evidence="12 13">
    <name type="scientific">Aulographum hederae CBS 113979</name>
    <dbReference type="NCBI Taxonomy" id="1176131"/>
    <lineage>
        <taxon>Eukaryota</taxon>
        <taxon>Fungi</taxon>
        <taxon>Dikarya</taxon>
        <taxon>Ascomycota</taxon>
        <taxon>Pezizomycotina</taxon>
        <taxon>Dothideomycetes</taxon>
        <taxon>Pleosporomycetidae</taxon>
        <taxon>Aulographales</taxon>
        <taxon>Aulographaceae</taxon>
    </lineage>
</organism>
<dbReference type="Proteomes" id="UP000800041">
    <property type="component" value="Unassembled WGS sequence"/>
</dbReference>
<evidence type="ECO:0000256" key="6">
    <source>
        <dbReference type="ARBA" id="ARBA00022824"/>
    </source>
</evidence>
<keyword evidence="6" id="KW-0256">Endoplasmic reticulum</keyword>
<dbReference type="EMBL" id="ML977185">
    <property type="protein sequence ID" value="KAF1982354.1"/>
    <property type="molecule type" value="Genomic_DNA"/>
</dbReference>
<reference evidence="12" key="1">
    <citation type="journal article" date="2020" name="Stud. Mycol.">
        <title>101 Dothideomycetes genomes: a test case for predicting lifestyles and emergence of pathogens.</title>
        <authorList>
            <person name="Haridas S."/>
            <person name="Albert R."/>
            <person name="Binder M."/>
            <person name="Bloem J."/>
            <person name="Labutti K."/>
            <person name="Salamov A."/>
            <person name="Andreopoulos B."/>
            <person name="Baker S."/>
            <person name="Barry K."/>
            <person name="Bills G."/>
            <person name="Bluhm B."/>
            <person name="Cannon C."/>
            <person name="Castanera R."/>
            <person name="Culley D."/>
            <person name="Daum C."/>
            <person name="Ezra D."/>
            <person name="Gonzalez J."/>
            <person name="Henrissat B."/>
            <person name="Kuo A."/>
            <person name="Liang C."/>
            <person name="Lipzen A."/>
            <person name="Lutzoni F."/>
            <person name="Magnuson J."/>
            <person name="Mondo S."/>
            <person name="Nolan M."/>
            <person name="Ohm R."/>
            <person name="Pangilinan J."/>
            <person name="Park H.-J."/>
            <person name="Ramirez L."/>
            <person name="Alfaro M."/>
            <person name="Sun H."/>
            <person name="Tritt A."/>
            <person name="Yoshinaga Y."/>
            <person name="Zwiers L.-H."/>
            <person name="Turgeon B."/>
            <person name="Goodwin S."/>
            <person name="Spatafora J."/>
            <person name="Crous P."/>
            <person name="Grigoriev I."/>
        </authorList>
    </citation>
    <scope>NUCLEOTIDE SEQUENCE</scope>
    <source>
        <strain evidence="12">CBS 113979</strain>
    </source>
</reference>
<dbReference type="PANTHER" id="PTHR47844">
    <property type="entry name" value="SYNTHASE CPS1, PUTATIVE (AFU_ORTHOLOGUE AFUA_7G02500)-RELATED"/>
    <property type="match status" value="1"/>
</dbReference>
<keyword evidence="3" id="KW-0328">Glycosyltransferase</keyword>
<evidence type="ECO:0000256" key="1">
    <source>
        <dbReference type="ARBA" id="ARBA00004389"/>
    </source>
</evidence>
<proteinExistence type="inferred from homology"/>
<keyword evidence="4 12" id="KW-0808">Transferase</keyword>
<dbReference type="InterPro" id="IPR010580">
    <property type="entry name" value="ER_stress-assoc"/>
</dbReference>
<evidence type="ECO:0000256" key="9">
    <source>
        <dbReference type="ARBA" id="ARBA00023180"/>
    </source>
</evidence>
<feature type="transmembrane region" description="Helical" evidence="11">
    <location>
        <begin position="393"/>
        <end position="414"/>
    </location>
</feature>
<evidence type="ECO:0000256" key="2">
    <source>
        <dbReference type="ARBA" id="ARBA00005500"/>
    </source>
</evidence>
<feature type="region of interest" description="Disordered" evidence="10">
    <location>
        <begin position="444"/>
        <end position="484"/>
    </location>
</feature>
<dbReference type="SUPFAM" id="SSF53448">
    <property type="entry name" value="Nucleotide-diphospho-sugar transferases"/>
    <property type="match status" value="1"/>
</dbReference>
<name>A0A6G1GNF5_9PEZI</name>
<keyword evidence="9" id="KW-0325">Glycoprotein</keyword>
<dbReference type="InterPro" id="IPR052427">
    <property type="entry name" value="Glycosyltrans_GT2/GT47"/>
</dbReference>
<evidence type="ECO:0000256" key="11">
    <source>
        <dbReference type="SAM" id="Phobius"/>
    </source>
</evidence>
<dbReference type="PANTHER" id="PTHR47844:SF1">
    <property type="entry name" value="EXOSTOSIN-LIKE 2"/>
    <property type="match status" value="1"/>
</dbReference>
<keyword evidence="7 11" id="KW-1133">Transmembrane helix</keyword>
<dbReference type="AlphaFoldDB" id="A0A6G1GNF5"/>
<dbReference type="GO" id="GO:0016757">
    <property type="term" value="F:glycosyltransferase activity"/>
    <property type="evidence" value="ECO:0007669"/>
    <property type="project" value="UniProtKB-KW"/>
</dbReference>
<accession>A0A6G1GNF5</accession>
<comment type="similarity">
    <text evidence="2">Belongs to the RAMP4 family.</text>
</comment>
<comment type="subcellular location">
    <subcellularLocation>
        <location evidence="1">Endoplasmic reticulum membrane</location>
        <topology evidence="1">Single-pass membrane protein</topology>
    </subcellularLocation>
</comment>
<evidence type="ECO:0000313" key="12">
    <source>
        <dbReference type="EMBL" id="KAF1982354.1"/>
    </source>
</evidence>
<evidence type="ECO:0000256" key="5">
    <source>
        <dbReference type="ARBA" id="ARBA00022692"/>
    </source>
</evidence>
<keyword evidence="8 11" id="KW-0472">Membrane</keyword>
<dbReference type="Pfam" id="PF06624">
    <property type="entry name" value="RAMP4"/>
    <property type="match status" value="1"/>
</dbReference>
<keyword evidence="5 11" id="KW-0812">Transmembrane</keyword>
<gene>
    <name evidence="12" type="ORF">K402DRAFT_424626</name>
</gene>
<dbReference type="InterPro" id="IPR029044">
    <property type="entry name" value="Nucleotide-diphossugar_trans"/>
</dbReference>
<dbReference type="Gene3D" id="3.90.550.10">
    <property type="entry name" value="Spore Coat Polysaccharide Biosynthesis Protein SpsA, Chain A"/>
    <property type="match status" value="1"/>
</dbReference>
<feature type="compositionally biased region" description="Basic and acidic residues" evidence="10">
    <location>
        <begin position="459"/>
        <end position="484"/>
    </location>
</feature>
<protein>
    <submittedName>
        <fullName evidence="12">Glycosyltransferase family 2 protein</fullName>
    </submittedName>
</protein>
<sequence length="517" mass="57112">MPLSLLNAIMGISRNLGCAQRKPAACFVQLPLWLWPLWLFCLGASSLYPASRSQRSFPHLTVFPVHLRSSSTSCSTRTPRSSFWWRFATLGSSFTCSRPNVLYRISPILPNPTYSAEDVTVILPTIDPTNKYFAETLRLILAASTQEVFVVAGGTKKLEQATQICAGFSSERIQVLATNFASKRQQLALAIPLVRTPITVFVDDHVFWPSPKFLSTILAAFEDPAVGIVGMSKRVVRYPGLGVSCKDFWKFIGCLCLERRNFDARGTNAIDGGVSTVSGRCVGLRTKIIQDAKFLTQYLNEYFFFGSLAPCTSMTTSSPLGIWSRMAGASRPKIPRTLGWKLRWVLRGRLGSGITNSSAGACDGSYFNFALIIDPALFVLLSKTDFADGNPAAFAWLGLWMFLSKMLYAMVTFWKTTWGGRDLEEVNIEAAKAKSAPVMGTLAHKDKSNGHAQTPQQRRANEKFARSEAAKRGKPEAAVKKSEPGKSTISKGWLILLVFVVCGSLIFEVMRLLFFKN</sequence>
<evidence type="ECO:0000313" key="13">
    <source>
        <dbReference type="Proteomes" id="UP000800041"/>
    </source>
</evidence>
<evidence type="ECO:0000256" key="10">
    <source>
        <dbReference type="SAM" id="MobiDB-lite"/>
    </source>
</evidence>